<feature type="compositionally biased region" description="Polar residues" evidence="1">
    <location>
        <begin position="46"/>
        <end position="65"/>
    </location>
</feature>
<accession>A0A3P7Y7Z0</accession>
<accession>A0A183FAW5</accession>
<dbReference type="AlphaFoldDB" id="A0A183FAW5"/>
<evidence type="ECO:0000313" key="2">
    <source>
        <dbReference type="EMBL" id="VDO33425.1"/>
    </source>
</evidence>
<feature type="region of interest" description="Disordered" evidence="1">
    <location>
        <begin position="1"/>
        <end position="83"/>
    </location>
</feature>
<dbReference type="EMBL" id="UZAH01007900">
    <property type="protein sequence ID" value="VDO33425.1"/>
    <property type="molecule type" value="Genomic_DNA"/>
</dbReference>
<feature type="compositionally biased region" description="Low complexity" evidence="1">
    <location>
        <begin position="66"/>
        <end position="83"/>
    </location>
</feature>
<reference evidence="2 3" key="1">
    <citation type="submission" date="2018-11" db="EMBL/GenBank/DDBJ databases">
        <authorList>
            <consortium name="Pathogen Informatics"/>
        </authorList>
    </citation>
    <scope>NUCLEOTIDE SEQUENCE [LARGE SCALE GENOMIC DNA]</scope>
</reference>
<reference evidence="4" key="2">
    <citation type="submission" date="2019-09" db="UniProtKB">
        <authorList>
            <consortium name="WormBaseParasite"/>
        </authorList>
    </citation>
    <scope>IDENTIFICATION</scope>
</reference>
<proteinExistence type="predicted"/>
<organism evidence="3 4">
    <name type="scientific">Heligmosomoides polygyrus</name>
    <name type="common">Parasitic roundworm</name>
    <dbReference type="NCBI Taxonomy" id="6339"/>
    <lineage>
        <taxon>Eukaryota</taxon>
        <taxon>Metazoa</taxon>
        <taxon>Ecdysozoa</taxon>
        <taxon>Nematoda</taxon>
        <taxon>Chromadorea</taxon>
        <taxon>Rhabditida</taxon>
        <taxon>Rhabditina</taxon>
        <taxon>Rhabditomorpha</taxon>
        <taxon>Strongyloidea</taxon>
        <taxon>Heligmosomidae</taxon>
        <taxon>Heligmosomoides</taxon>
    </lineage>
</organism>
<evidence type="ECO:0000313" key="4">
    <source>
        <dbReference type="WBParaSite" id="HPBE_0000330701-mRNA-1"/>
    </source>
</evidence>
<dbReference type="Proteomes" id="UP000050761">
    <property type="component" value="Unassembled WGS sequence"/>
</dbReference>
<evidence type="ECO:0000313" key="3">
    <source>
        <dbReference type="Proteomes" id="UP000050761"/>
    </source>
</evidence>
<dbReference type="WBParaSite" id="HPBE_0000330701-mRNA-1">
    <property type="protein sequence ID" value="HPBE_0000330701-mRNA-1"/>
    <property type="gene ID" value="HPBE_0000330701"/>
</dbReference>
<gene>
    <name evidence="2" type="ORF">HPBE_LOCUS3308</name>
</gene>
<protein>
    <submittedName>
        <fullName evidence="2 4">Uncharacterized protein</fullName>
    </submittedName>
</protein>
<sequence>MPTQTRGQSRRGRGDRGSRQQQEPTARGGRGGERRGTTPTTRRVPSRSSYASVTRRSTRLSQPRGSSSVVPVASSANSVSRSTAVLATAPITVAAPTAPQLQGSWAEHMEAETSIQSQQARR</sequence>
<name>A0A183FAW5_HELPZ</name>
<evidence type="ECO:0000256" key="1">
    <source>
        <dbReference type="SAM" id="MobiDB-lite"/>
    </source>
</evidence>
<keyword evidence="3" id="KW-1185">Reference proteome</keyword>